<sequence>MLVGMRTCRQPTNYKSDYKKFMNNKIDVTWCSNCLSMSTRPRITFDERGWCNACRWMEKKQVLDWKQREKELVSLVDKHRRSDGSFDCLVPVSGGKDGSYVAYNLKHKYGMHPLCVTVTPALPLELGEKNLRAFVEGGFNHISINPAFEAMRILNKRGLVEMGFPYYGWLIAIQAAPIRIAAQFGIGLIFYGEDGEVEYGGSTETDKNPIYDVQYMKKIYLEGGYEKVLEGSGIAESDLAFFRFPDDELLAESPIDITHWSYFENWDPYRNYLIAKEHCGLKEAEDTNSGTFTNFAQNDQALYALHAYLMYLKFGFGRANQDASIEIRRGAMDREQAVNLVRIYDGHYPDEYIDTYLDYYQMSKAEFDVVLDKYANTELFEKRDGRWMPIFTVK</sequence>
<organism evidence="1 2">
    <name type="scientific">Ectothiorhodosinus mongolicus</name>
    <dbReference type="NCBI Taxonomy" id="233100"/>
    <lineage>
        <taxon>Bacteria</taxon>
        <taxon>Pseudomonadati</taxon>
        <taxon>Pseudomonadota</taxon>
        <taxon>Gammaproteobacteria</taxon>
        <taxon>Chromatiales</taxon>
        <taxon>Ectothiorhodospiraceae</taxon>
        <taxon>Ectothiorhodosinus</taxon>
    </lineage>
</organism>
<dbReference type="AlphaFoldDB" id="A0A1R3VU18"/>
<evidence type="ECO:0000313" key="2">
    <source>
        <dbReference type="Proteomes" id="UP000223759"/>
    </source>
</evidence>
<dbReference type="InterPro" id="IPR020022">
    <property type="entry name" value="N-acetyl_sugar_amidoTrfase"/>
</dbReference>
<dbReference type="EMBL" id="FTPK01000002">
    <property type="protein sequence ID" value="SIT68384.1"/>
    <property type="molecule type" value="Genomic_DNA"/>
</dbReference>
<dbReference type="SUPFAM" id="SSF52402">
    <property type="entry name" value="Adenine nucleotide alpha hydrolases-like"/>
    <property type="match status" value="1"/>
</dbReference>
<keyword evidence="1" id="KW-0808">Transferase</keyword>
<dbReference type="STRING" id="233100.SAMN05216526_0838"/>
<evidence type="ECO:0000313" key="1">
    <source>
        <dbReference type="EMBL" id="SIT68384.1"/>
    </source>
</evidence>
<keyword evidence="2" id="KW-1185">Reference proteome</keyword>
<name>A0A1R3VU18_9GAMM</name>
<gene>
    <name evidence="1" type="ORF">SAMN05216526_0838</name>
</gene>
<dbReference type="Proteomes" id="UP000223759">
    <property type="component" value="Unassembled WGS sequence"/>
</dbReference>
<accession>A0A1R3VU18</accession>
<proteinExistence type="predicted"/>
<reference evidence="1 2" key="1">
    <citation type="submission" date="2017-01" db="EMBL/GenBank/DDBJ databases">
        <authorList>
            <person name="Mah S.A."/>
            <person name="Swanson W.J."/>
            <person name="Moy G.W."/>
            <person name="Vacquier V.D."/>
        </authorList>
    </citation>
    <scope>NUCLEOTIDE SEQUENCE [LARGE SCALE GENOMIC DNA]</scope>
    <source>
        <strain evidence="1 2">M9</strain>
    </source>
</reference>
<protein>
    <submittedName>
        <fullName evidence="1">N-acetyl sugar amidotransferase</fullName>
    </submittedName>
</protein>
<dbReference type="GO" id="GO:0016740">
    <property type="term" value="F:transferase activity"/>
    <property type="evidence" value="ECO:0007669"/>
    <property type="project" value="UniProtKB-KW"/>
</dbReference>
<dbReference type="NCBIfam" id="TIGR03573">
    <property type="entry name" value="WbuX"/>
    <property type="match status" value="1"/>
</dbReference>